<reference evidence="3 6" key="1">
    <citation type="submission" date="2018-01" db="EMBL/GenBank/DDBJ databases">
        <title>Complete genome sequence of Staphylococcus Scheliferi isolated from human.</title>
        <authorList>
            <person name="Abouelkhair M.A."/>
            <person name="Bemis D.A."/>
            <person name="Kania S.A."/>
        </authorList>
    </citation>
    <scope>NUCLEOTIDE SEQUENCE [LARGE SCALE GENOMIC DNA]</scope>
    <source>
        <strain evidence="3 6">ATCC 43808</strain>
    </source>
</reference>
<dbReference type="Proteomes" id="UP000572988">
    <property type="component" value="Unassembled WGS sequence"/>
</dbReference>
<reference evidence="4" key="2">
    <citation type="submission" date="2018-06" db="EMBL/GenBank/DDBJ databases">
        <authorList>
            <consortium name="Pathogen Informatics"/>
            <person name="Doyle S."/>
        </authorList>
    </citation>
    <scope>NUCLEOTIDE SEQUENCE [LARGE SCALE GENOMIC DNA]</scope>
    <source>
        <strain evidence="4">NCTC12218</strain>
    </source>
</reference>
<dbReference type="EMBL" id="LR962863">
    <property type="protein sequence ID" value="CAD7360534.1"/>
    <property type="molecule type" value="Genomic_DNA"/>
</dbReference>
<dbReference type="EMBL" id="UHEF01000001">
    <property type="protein sequence ID" value="SUM90129.1"/>
    <property type="molecule type" value="Genomic_DNA"/>
</dbReference>
<dbReference type="InterPro" id="IPR016040">
    <property type="entry name" value="NAD(P)-bd_dom"/>
</dbReference>
<proteinExistence type="predicted"/>
<dbReference type="InterPro" id="IPR036291">
    <property type="entry name" value="NAD(P)-bd_dom_sf"/>
</dbReference>
<keyword evidence="6" id="KW-1185">Reference proteome</keyword>
<organism evidence="4">
    <name type="scientific">Staphylococcus schleiferi</name>
    <dbReference type="NCBI Taxonomy" id="1295"/>
    <lineage>
        <taxon>Bacteria</taxon>
        <taxon>Bacillati</taxon>
        <taxon>Bacillota</taxon>
        <taxon>Bacilli</taxon>
        <taxon>Bacillales</taxon>
        <taxon>Staphylococcaceae</taxon>
        <taxon>Staphylococcus</taxon>
    </lineage>
</organism>
<reference evidence="2 5" key="3">
    <citation type="submission" date="2020-11" db="EMBL/GenBank/DDBJ databases">
        <authorList>
            <consortium name="Pathogen Informatics"/>
        </authorList>
    </citation>
    <scope>NUCLEOTIDE SEQUENCE [LARGE SCALE GENOMIC DNA]</scope>
    <source>
        <strain evidence="2 5">NCTC12218</strain>
    </source>
</reference>
<dbReference type="EMBL" id="POVK01000049">
    <property type="protein sequence ID" value="NHA35010.1"/>
    <property type="molecule type" value="Genomic_DNA"/>
</dbReference>
<name>A0A7Z7QRK5_STASC</name>
<dbReference type="Proteomes" id="UP000264146">
    <property type="component" value="Chromosome"/>
</dbReference>
<evidence type="ECO:0000313" key="3">
    <source>
        <dbReference type="EMBL" id="NHA35010.1"/>
    </source>
</evidence>
<gene>
    <name evidence="3" type="ORF">C1O36_11100</name>
    <name evidence="4" type="ORF">NCTC12218_02211</name>
</gene>
<protein>
    <submittedName>
        <fullName evidence="4">NAD-dependent epimerase/dehydratase, putative</fullName>
    </submittedName>
</protein>
<accession>A0A7Z7QRK5</accession>
<dbReference type="RefSeq" id="WP_016424404.1">
    <property type="nucleotide sequence ID" value="NZ_CABKRV010000001.1"/>
</dbReference>
<evidence type="ECO:0000313" key="2">
    <source>
        <dbReference type="EMBL" id="CAD7360534.1"/>
    </source>
</evidence>
<sequence>MKPNVLLAGGTGYIGKTLIHTLADRCFIHTISKYPKKQAQSAVNWIEADIYNYLDVLRAMHGIDIAIYFLDPTKHSAKMTRALAKDLNLIAADNFARAAAQQGVKEIIYVRGSQFDNETIQQLGRYGVSVRCTSKKVNRPHISVEFQGAKYNDIRLVHHIPKPLKWHLDSFIHQMGIWLSQTPGTRTSIRHVDHRIEVYDKKQKRLLMIFELNKIDDTLYRLEMVKGRLAKVKGGNHAIIEFRYIQQLDAVIVHLFDYIPRAWWPIAYFIQVPFFQMLVRGFDTKCRIQNYYDRQQNGEDLHYTKE</sequence>
<dbReference type="AlphaFoldDB" id="A0A7Z7QRK5"/>
<dbReference type="Pfam" id="PF13460">
    <property type="entry name" value="NAD_binding_10"/>
    <property type="match status" value="1"/>
</dbReference>
<evidence type="ECO:0000259" key="1">
    <source>
        <dbReference type="Pfam" id="PF13460"/>
    </source>
</evidence>
<evidence type="ECO:0000313" key="4">
    <source>
        <dbReference type="EMBL" id="SUM90129.1"/>
    </source>
</evidence>
<evidence type="ECO:0000313" key="6">
    <source>
        <dbReference type="Proteomes" id="UP000572988"/>
    </source>
</evidence>
<feature type="domain" description="NAD(P)-binding" evidence="1">
    <location>
        <begin position="9"/>
        <end position="126"/>
    </location>
</feature>
<dbReference type="Gene3D" id="3.40.50.720">
    <property type="entry name" value="NAD(P)-binding Rossmann-like Domain"/>
    <property type="match status" value="1"/>
</dbReference>
<dbReference type="SUPFAM" id="SSF51735">
    <property type="entry name" value="NAD(P)-binding Rossmann-fold domains"/>
    <property type="match status" value="1"/>
</dbReference>
<evidence type="ECO:0000313" key="5">
    <source>
        <dbReference type="Proteomes" id="UP000264146"/>
    </source>
</evidence>